<name>A0A366KF87_9BIFI</name>
<dbReference type="InterPro" id="IPR001763">
    <property type="entry name" value="Rhodanese-like_dom"/>
</dbReference>
<comment type="caution">
    <text evidence="2">The sequence shown here is derived from an EMBL/GenBank/DDBJ whole genome shotgun (WGS) entry which is preliminary data.</text>
</comment>
<dbReference type="EMBL" id="PDCH01000002">
    <property type="protein sequence ID" value="RBP99892.1"/>
    <property type="molecule type" value="Genomic_DNA"/>
</dbReference>
<gene>
    <name evidence="2" type="ORF">CRD59_01860</name>
</gene>
<evidence type="ECO:0000313" key="2">
    <source>
        <dbReference type="EMBL" id="RBP99892.1"/>
    </source>
</evidence>
<accession>A0A366KF87</accession>
<proteinExistence type="predicted"/>
<keyword evidence="3" id="KW-1185">Reference proteome</keyword>
<dbReference type="Gene3D" id="3.40.250.10">
    <property type="entry name" value="Rhodanese-like domain"/>
    <property type="match status" value="1"/>
</dbReference>
<organism evidence="2 3">
    <name type="scientific">Bifidobacterium xylocopae</name>
    <dbReference type="NCBI Taxonomy" id="2493119"/>
    <lineage>
        <taxon>Bacteria</taxon>
        <taxon>Bacillati</taxon>
        <taxon>Actinomycetota</taxon>
        <taxon>Actinomycetes</taxon>
        <taxon>Bifidobacteriales</taxon>
        <taxon>Bifidobacteriaceae</taxon>
        <taxon>Bifidobacterium</taxon>
    </lineage>
</organism>
<dbReference type="AlphaFoldDB" id="A0A366KF87"/>
<evidence type="ECO:0000259" key="1">
    <source>
        <dbReference type="PROSITE" id="PS50206"/>
    </source>
</evidence>
<dbReference type="SUPFAM" id="SSF52821">
    <property type="entry name" value="Rhodanese/Cell cycle control phosphatase"/>
    <property type="match status" value="1"/>
</dbReference>
<dbReference type="PANTHER" id="PTHR43031:SF1">
    <property type="entry name" value="PYRIDINE NUCLEOTIDE-DISULPHIDE OXIDOREDUCTASE"/>
    <property type="match status" value="1"/>
</dbReference>
<dbReference type="Pfam" id="PF00581">
    <property type="entry name" value="Rhodanese"/>
    <property type="match status" value="1"/>
</dbReference>
<dbReference type="Proteomes" id="UP000252345">
    <property type="component" value="Unassembled WGS sequence"/>
</dbReference>
<dbReference type="InterPro" id="IPR050229">
    <property type="entry name" value="GlpE_sulfurtransferase"/>
</dbReference>
<evidence type="ECO:0000313" key="3">
    <source>
        <dbReference type="Proteomes" id="UP000252345"/>
    </source>
</evidence>
<dbReference type="SMART" id="SM00450">
    <property type="entry name" value="RHOD"/>
    <property type="match status" value="1"/>
</dbReference>
<dbReference type="PANTHER" id="PTHR43031">
    <property type="entry name" value="FAD-DEPENDENT OXIDOREDUCTASE"/>
    <property type="match status" value="1"/>
</dbReference>
<dbReference type="OrthoDB" id="9802991at2"/>
<dbReference type="PROSITE" id="PS50206">
    <property type="entry name" value="RHODANESE_3"/>
    <property type="match status" value="1"/>
</dbReference>
<reference evidence="2 3" key="1">
    <citation type="submission" date="2017-10" db="EMBL/GenBank/DDBJ databases">
        <title>Bifidobacterium xylocopum sp. nov. and Bifidobacterium aemilianum sp. nov., from the carpenter bee (Xylocopa violacea) digestive tract.</title>
        <authorList>
            <person name="Alberoni D."/>
            <person name="Baffoni L."/>
            <person name="Di Gioia D."/>
            <person name="Gaggia F."/>
            <person name="Biavati B."/>
        </authorList>
    </citation>
    <scope>NUCLEOTIDE SEQUENCE [LARGE SCALE GENOMIC DNA]</scope>
    <source>
        <strain evidence="2 3">XV2</strain>
    </source>
</reference>
<dbReference type="InterPro" id="IPR036873">
    <property type="entry name" value="Rhodanese-like_dom_sf"/>
</dbReference>
<protein>
    <submittedName>
        <fullName evidence="2">ArsR family transcriptional regulator</fullName>
    </submittedName>
</protein>
<feature type="domain" description="Rhodanese" evidence="1">
    <location>
        <begin position="33"/>
        <end position="123"/>
    </location>
</feature>
<sequence>MANPKQYAQKDYLEAVLASSISPMDYMQARSRQPGAYVLVDVRNAPPEKKQVKASGAVELPLQELRGRLGELPRDRTIVVYCWDVWCNMGKKASLMLLEEGFDVMELAGGIAAWRQLGLPTENL</sequence>